<evidence type="ECO:0000313" key="7">
    <source>
        <dbReference type="Proteomes" id="UP000585272"/>
    </source>
</evidence>
<evidence type="ECO:0000256" key="3">
    <source>
        <dbReference type="ARBA" id="ARBA00022840"/>
    </source>
</evidence>
<proteinExistence type="predicted"/>
<accession>A0A840IIH7</accession>
<dbReference type="InterPro" id="IPR015854">
    <property type="entry name" value="ABC_transpr_LolD-like"/>
</dbReference>
<comment type="caution">
    <text evidence="6">The sequence shown here is derived from an EMBL/GenBank/DDBJ whole genome shotgun (WGS) entry which is preliminary data.</text>
</comment>
<keyword evidence="7" id="KW-1185">Reference proteome</keyword>
<dbReference type="Pfam" id="PF00005">
    <property type="entry name" value="ABC_tran"/>
    <property type="match status" value="1"/>
</dbReference>
<keyword evidence="2" id="KW-0547">Nucleotide-binding</keyword>
<feature type="domain" description="ABC transporter" evidence="5">
    <location>
        <begin position="2"/>
        <end position="241"/>
    </location>
</feature>
<gene>
    <name evidence="6" type="ORF">BDZ31_003435</name>
</gene>
<dbReference type="PROSITE" id="PS00211">
    <property type="entry name" value="ABC_TRANSPORTER_1"/>
    <property type="match status" value="1"/>
</dbReference>
<dbReference type="RefSeq" id="WP_183343558.1">
    <property type="nucleotide sequence ID" value="NZ_JACHNU010000005.1"/>
</dbReference>
<dbReference type="InterPro" id="IPR017911">
    <property type="entry name" value="MacB-like_ATP-bd"/>
</dbReference>
<dbReference type="CDD" id="cd03255">
    <property type="entry name" value="ABC_MJ0796_LolCDE_FtsE"/>
    <property type="match status" value="1"/>
</dbReference>
<dbReference type="GO" id="GO:0022857">
    <property type="term" value="F:transmembrane transporter activity"/>
    <property type="evidence" value="ECO:0007669"/>
    <property type="project" value="TreeGrafter"/>
</dbReference>
<dbReference type="GO" id="GO:0016887">
    <property type="term" value="F:ATP hydrolysis activity"/>
    <property type="evidence" value="ECO:0007669"/>
    <property type="project" value="InterPro"/>
</dbReference>
<evidence type="ECO:0000256" key="2">
    <source>
        <dbReference type="ARBA" id="ARBA00022741"/>
    </source>
</evidence>
<dbReference type="GO" id="GO:0005886">
    <property type="term" value="C:plasma membrane"/>
    <property type="evidence" value="ECO:0007669"/>
    <property type="project" value="TreeGrafter"/>
</dbReference>
<keyword evidence="3 6" id="KW-0067">ATP-binding</keyword>
<dbReference type="AlphaFoldDB" id="A0A840IIH7"/>
<sequence>MLALEAVVKHFAEGDEVVRAVDGVELRVAAGEVVALYGPSGSGKSTLLQLAAALLRPDAGRVTFEGRDLARLSGAAAADYRRDELGFIMQEFHLMKGVSAVENAGTKLLAASVDPAAARRRATEWLDRVGLGHRVSAPPERLSGGERQRVAIARALTNEPRLILADEPTGSLDSRRGEEILRLLREIARDRGAGVLLVTHDPRAAEVADRVERLVDGRLAAGGGGEEAPAARGGAVVGGAAGEPVSPPGATGS</sequence>
<feature type="region of interest" description="Disordered" evidence="4">
    <location>
        <begin position="220"/>
        <end position="253"/>
    </location>
</feature>
<keyword evidence="1" id="KW-0813">Transport</keyword>
<dbReference type="InterPro" id="IPR017871">
    <property type="entry name" value="ABC_transporter-like_CS"/>
</dbReference>
<dbReference type="PANTHER" id="PTHR24220">
    <property type="entry name" value="IMPORT ATP-BINDING PROTEIN"/>
    <property type="match status" value="1"/>
</dbReference>
<evidence type="ECO:0000256" key="4">
    <source>
        <dbReference type="SAM" id="MobiDB-lite"/>
    </source>
</evidence>
<dbReference type="InterPro" id="IPR003439">
    <property type="entry name" value="ABC_transporter-like_ATP-bd"/>
</dbReference>
<organism evidence="6 7">
    <name type="scientific">Conexibacter arvalis</name>
    <dbReference type="NCBI Taxonomy" id="912552"/>
    <lineage>
        <taxon>Bacteria</taxon>
        <taxon>Bacillati</taxon>
        <taxon>Actinomycetota</taxon>
        <taxon>Thermoleophilia</taxon>
        <taxon>Solirubrobacterales</taxon>
        <taxon>Conexibacteraceae</taxon>
        <taxon>Conexibacter</taxon>
    </lineage>
</organism>
<dbReference type="GO" id="GO:0005524">
    <property type="term" value="F:ATP binding"/>
    <property type="evidence" value="ECO:0007669"/>
    <property type="project" value="UniProtKB-KW"/>
</dbReference>
<dbReference type="InterPro" id="IPR027417">
    <property type="entry name" value="P-loop_NTPase"/>
</dbReference>
<protein>
    <submittedName>
        <fullName evidence="6">Putative ABC transport system ATP-binding protein</fullName>
    </submittedName>
</protein>
<feature type="compositionally biased region" description="Low complexity" evidence="4">
    <location>
        <begin position="242"/>
        <end position="253"/>
    </location>
</feature>
<dbReference type="SUPFAM" id="SSF52540">
    <property type="entry name" value="P-loop containing nucleoside triphosphate hydrolases"/>
    <property type="match status" value="1"/>
</dbReference>
<evidence type="ECO:0000313" key="6">
    <source>
        <dbReference type="EMBL" id="MBB4663834.1"/>
    </source>
</evidence>
<evidence type="ECO:0000256" key="1">
    <source>
        <dbReference type="ARBA" id="ARBA00022448"/>
    </source>
</evidence>
<dbReference type="SMART" id="SM00382">
    <property type="entry name" value="AAA"/>
    <property type="match status" value="1"/>
</dbReference>
<dbReference type="Proteomes" id="UP000585272">
    <property type="component" value="Unassembled WGS sequence"/>
</dbReference>
<dbReference type="InterPro" id="IPR003593">
    <property type="entry name" value="AAA+_ATPase"/>
</dbReference>
<dbReference type="Gene3D" id="3.40.50.300">
    <property type="entry name" value="P-loop containing nucleotide triphosphate hydrolases"/>
    <property type="match status" value="1"/>
</dbReference>
<dbReference type="PROSITE" id="PS50893">
    <property type="entry name" value="ABC_TRANSPORTER_2"/>
    <property type="match status" value="1"/>
</dbReference>
<reference evidence="6 7" key="1">
    <citation type="submission" date="2020-08" db="EMBL/GenBank/DDBJ databases">
        <title>Genomic Encyclopedia of Archaeal and Bacterial Type Strains, Phase II (KMG-II): from individual species to whole genera.</title>
        <authorList>
            <person name="Goeker M."/>
        </authorList>
    </citation>
    <scope>NUCLEOTIDE SEQUENCE [LARGE SCALE GENOMIC DNA]</scope>
    <source>
        <strain evidence="6 7">DSM 23288</strain>
    </source>
</reference>
<evidence type="ECO:0000259" key="5">
    <source>
        <dbReference type="PROSITE" id="PS50893"/>
    </source>
</evidence>
<name>A0A840IIH7_9ACTN</name>
<dbReference type="EMBL" id="JACHNU010000005">
    <property type="protein sequence ID" value="MBB4663834.1"/>
    <property type="molecule type" value="Genomic_DNA"/>
</dbReference>